<evidence type="ECO:0000313" key="6">
    <source>
        <dbReference type="Proteomes" id="UP001054252"/>
    </source>
</evidence>
<organism evidence="5 6">
    <name type="scientific">Rubroshorea leprosula</name>
    <dbReference type="NCBI Taxonomy" id="152421"/>
    <lineage>
        <taxon>Eukaryota</taxon>
        <taxon>Viridiplantae</taxon>
        <taxon>Streptophyta</taxon>
        <taxon>Embryophyta</taxon>
        <taxon>Tracheophyta</taxon>
        <taxon>Spermatophyta</taxon>
        <taxon>Magnoliopsida</taxon>
        <taxon>eudicotyledons</taxon>
        <taxon>Gunneridae</taxon>
        <taxon>Pentapetalae</taxon>
        <taxon>rosids</taxon>
        <taxon>malvids</taxon>
        <taxon>Malvales</taxon>
        <taxon>Dipterocarpaceae</taxon>
        <taxon>Rubroshorea</taxon>
    </lineage>
</organism>
<proteinExistence type="predicted"/>
<name>A0AAV5I7J7_9ROSI</name>
<evidence type="ECO:0000313" key="5">
    <source>
        <dbReference type="EMBL" id="GKU94141.1"/>
    </source>
</evidence>
<accession>A0AAV5I7J7</accession>
<keyword evidence="6" id="KW-1185">Reference proteome</keyword>
<evidence type="ECO:0000259" key="4">
    <source>
        <dbReference type="Pfam" id="PF01453"/>
    </source>
</evidence>
<comment type="caution">
    <text evidence="5">The sequence shown here is derived from an EMBL/GenBank/DDBJ whole genome shotgun (WGS) entry which is preliminary data.</text>
</comment>
<evidence type="ECO:0000256" key="3">
    <source>
        <dbReference type="ARBA" id="ARBA00023180"/>
    </source>
</evidence>
<dbReference type="Proteomes" id="UP001054252">
    <property type="component" value="Unassembled WGS sequence"/>
</dbReference>
<feature type="domain" description="Bulb-type lectin" evidence="4">
    <location>
        <begin position="1"/>
        <end position="38"/>
    </location>
</feature>
<keyword evidence="1" id="KW-0732">Signal</keyword>
<gene>
    <name evidence="5" type="ORF">SLEP1_g7670</name>
</gene>
<reference evidence="5 6" key="1">
    <citation type="journal article" date="2021" name="Commun. Biol.">
        <title>The genome of Shorea leprosula (Dipterocarpaceae) highlights the ecological relevance of drought in aseasonal tropical rainforests.</title>
        <authorList>
            <person name="Ng K.K.S."/>
            <person name="Kobayashi M.J."/>
            <person name="Fawcett J.A."/>
            <person name="Hatakeyama M."/>
            <person name="Paape T."/>
            <person name="Ng C.H."/>
            <person name="Ang C.C."/>
            <person name="Tnah L.H."/>
            <person name="Lee C.T."/>
            <person name="Nishiyama T."/>
            <person name="Sese J."/>
            <person name="O'Brien M.J."/>
            <person name="Copetti D."/>
            <person name="Mohd Noor M.I."/>
            <person name="Ong R.C."/>
            <person name="Putra M."/>
            <person name="Sireger I.Z."/>
            <person name="Indrioko S."/>
            <person name="Kosugi Y."/>
            <person name="Izuno A."/>
            <person name="Isagi Y."/>
            <person name="Lee S.L."/>
            <person name="Shimizu K.K."/>
        </authorList>
    </citation>
    <scope>NUCLEOTIDE SEQUENCE [LARGE SCALE GENOMIC DNA]</scope>
    <source>
        <strain evidence="5">214</strain>
    </source>
</reference>
<dbReference type="PANTHER" id="PTHR47976">
    <property type="entry name" value="G-TYPE LECTIN S-RECEPTOR-LIKE SERINE/THREONINE-PROTEIN KINASE SD2-5"/>
    <property type="match status" value="1"/>
</dbReference>
<dbReference type="Pfam" id="PF01453">
    <property type="entry name" value="B_lectin"/>
    <property type="match status" value="1"/>
</dbReference>
<evidence type="ECO:0000256" key="2">
    <source>
        <dbReference type="ARBA" id="ARBA00023157"/>
    </source>
</evidence>
<dbReference type="AlphaFoldDB" id="A0AAV5I7J7"/>
<keyword evidence="2" id="KW-1015">Disulfide bond</keyword>
<evidence type="ECO:0000256" key="1">
    <source>
        <dbReference type="ARBA" id="ARBA00022729"/>
    </source>
</evidence>
<dbReference type="PANTHER" id="PTHR47976:SF108">
    <property type="entry name" value="G-TYPE LECTIN S-RECEPTOR-LIKE SERINE_THREONINE-PROTEIN KINASE LECRK1"/>
    <property type="match status" value="1"/>
</dbReference>
<sequence length="171" mass="18877">MLDTGNFGLACQDSTNLWESFDHPTDTILPTQKLNVNSSLFGCYAEMNYSSGRFMMQLLSNGNLVVFNQSGYIYLEAKNGSIISFIAVMEHPLDICTSIRQATGGGACGFNSYCILANDQRPKCMCPPGYSFLDPDDDMNGCKQDFVSEECDGGQDADLFYFQDMPTQKLA</sequence>
<dbReference type="InterPro" id="IPR036426">
    <property type="entry name" value="Bulb-type_lectin_dom_sf"/>
</dbReference>
<protein>
    <recommendedName>
        <fullName evidence="4">Bulb-type lectin domain-containing protein</fullName>
    </recommendedName>
</protein>
<keyword evidence="3" id="KW-0325">Glycoprotein</keyword>
<dbReference type="InterPro" id="IPR051343">
    <property type="entry name" value="G-type_lectin_kinases/EP1-like"/>
</dbReference>
<dbReference type="SUPFAM" id="SSF51110">
    <property type="entry name" value="alpha-D-mannose-specific plant lectins"/>
    <property type="match status" value="1"/>
</dbReference>
<dbReference type="InterPro" id="IPR001480">
    <property type="entry name" value="Bulb-type_lectin_dom"/>
</dbReference>
<dbReference type="EMBL" id="BPVZ01000007">
    <property type="protein sequence ID" value="GKU94141.1"/>
    <property type="molecule type" value="Genomic_DNA"/>
</dbReference>